<dbReference type="EMBL" id="CAJNXB010001708">
    <property type="protein sequence ID" value="CAF3189504.1"/>
    <property type="molecule type" value="Genomic_DNA"/>
</dbReference>
<proteinExistence type="predicted"/>
<dbReference type="EMBL" id="CAJNYT010005097">
    <property type="protein sequence ID" value="CAF3713303.1"/>
    <property type="molecule type" value="Genomic_DNA"/>
</dbReference>
<dbReference type="Proteomes" id="UP000663872">
    <property type="component" value="Unassembled WGS sequence"/>
</dbReference>
<dbReference type="Proteomes" id="UP000663825">
    <property type="component" value="Unassembled WGS sequence"/>
</dbReference>
<keyword evidence="9" id="KW-1185">Reference proteome</keyword>
<dbReference type="EMBL" id="CAJOBO010001888">
    <property type="protein sequence ID" value="CAF4416844.1"/>
    <property type="molecule type" value="Genomic_DNA"/>
</dbReference>
<keyword evidence="1" id="KW-0472">Membrane</keyword>
<dbReference type="Proteomes" id="UP000663833">
    <property type="component" value="Unassembled WGS sequence"/>
</dbReference>
<dbReference type="Proteomes" id="UP000663851">
    <property type="component" value="Unassembled WGS sequence"/>
</dbReference>
<organism evidence="5 8">
    <name type="scientific">Rotaria socialis</name>
    <dbReference type="NCBI Taxonomy" id="392032"/>
    <lineage>
        <taxon>Eukaryota</taxon>
        <taxon>Metazoa</taxon>
        <taxon>Spiralia</taxon>
        <taxon>Gnathifera</taxon>
        <taxon>Rotifera</taxon>
        <taxon>Eurotatoria</taxon>
        <taxon>Bdelloidea</taxon>
        <taxon>Philodinida</taxon>
        <taxon>Philodinidae</taxon>
        <taxon>Rotaria</taxon>
    </lineage>
</organism>
<accession>A0A820QCZ0</accession>
<dbReference type="Proteomes" id="UP000663848">
    <property type="component" value="Unassembled WGS sequence"/>
</dbReference>
<evidence type="ECO:0000313" key="7">
    <source>
        <dbReference type="EMBL" id="CAF4895166.1"/>
    </source>
</evidence>
<keyword evidence="1" id="KW-0812">Transmembrane</keyword>
<evidence type="ECO:0000313" key="6">
    <source>
        <dbReference type="EMBL" id="CAF4579391.1"/>
    </source>
</evidence>
<gene>
    <name evidence="4" type="ORF">GRG538_LOCUS29152</name>
    <name evidence="5" type="ORF">HFQ381_LOCUS21259</name>
    <name evidence="3" type="ORF">LUA448_LOCUS4271</name>
    <name evidence="7" type="ORF">QYT958_LOCUS30397</name>
    <name evidence="2" type="ORF">TIS948_LOCUS11861</name>
    <name evidence="6" type="ORF">UJA718_LOCUS30586</name>
</gene>
<dbReference type="AlphaFoldDB" id="A0A820QCZ0"/>
<dbReference type="EMBL" id="CAJOBR010009616">
    <property type="protein sequence ID" value="CAF4895166.1"/>
    <property type="molecule type" value="Genomic_DNA"/>
</dbReference>
<comment type="caution">
    <text evidence="5">The sequence shown here is derived from an EMBL/GenBank/DDBJ whole genome shotgun (WGS) entry which is preliminary data.</text>
</comment>
<evidence type="ECO:0000313" key="9">
    <source>
        <dbReference type="Proteomes" id="UP000663873"/>
    </source>
</evidence>
<feature type="transmembrane region" description="Helical" evidence="1">
    <location>
        <begin position="56"/>
        <end position="83"/>
    </location>
</feature>
<keyword evidence="1" id="KW-1133">Transmembrane helix</keyword>
<protein>
    <submittedName>
        <fullName evidence="5">Uncharacterized protein</fullName>
    </submittedName>
</protein>
<evidence type="ECO:0000256" key="1">
    <source>
        <dbReference type="SAM" id="Phobius"/>
    </source>
</evidence>
<sequence>MNAEMRTNERILSAPFSSVRVNNDFTQNHHQTHYNNPLISIIMMWFPMIDLNMNTATVVIIVMACLCLMALMKLTLSIFVDLFKINEKTQRLRTSVPCPHCILEMYNMNKNKPK</sequence>
<evidence type="ECO:0000313" key="3">
    <source>
        <dbReference type="EMBL" id="CAF3241215.1"/>
    </source>
</evidence>
<dbReference type="EMBL" id="CAJOBP010014983">
    <property type="protein sequence ID" value="CAF4579391.1"/>
    <property type="molecule type" value="Genomic_DNA"/>
</dbReference>
<evidence type="ECO:0000313" key="2">
    <source>
        <dbReference type="EMBL" id="CAF3189504.1"/>
    </source>
</evidence>
<evidence type="ECO:0000313" key="5">
    <source>
        <dbReference type="EMBL" id="CAF4416844.1"/>
    </source>
</evidence>
<evidence type="ECO:0000313" key="4">
    <source>
        <dbReference type="EMBL" id="CAF3713303.1"/>
    </source>
</evidence>
<reference evidence="5" key="1">
    <citation type="submission" date="2021-02" db="EMBL/GenBank/DDBJ databases">
        <authorList>
            <person name="Nowell W R."/>
        </authorList>
    </citation>
    <scope>NUCLEOTIDE SEQUENCE</scope>
</reference>
<name>A0A820QCZ0_9BILA</name>
<dbReference type="EMBL" id="CAJNYD010000281">
    <property type="protein sequence ID" value="CAF3241215.1"/>
    <property type="molecule type" value="Genomic_DNA"/>
</dbReference>
<dbReference type="Proteomes" id="UP000663873">
    <property type="component" value="Unassembled WGS sequence"/>
</dbReference>
<evidence type="ECO:0000313" key="8">
    <source>
        <dbReference type="Proteomes" id="UP000663851"/>
    </source>
</evidence>